<comment type="caution">
    <text evidence="1">The sequence shown here is derived from an EMBL/GenBank/DDBJ whole genome shotgun (WGS) entry which is preliminary data.</text>
</comment>
<gene>
    <name evidence="1" type="ORF">PanWU01x14_307780</name>
</gene>
<sequence>MQERMITRLLGSGHLILLCLSSPNLEWRFTAWQQILGERLEFTLNLILIWTLTAKFSAKEFYIGLHGVGCSPSVLLICQMRYLIRYNCRTIFSLRHKRRILNYSHLEFGMNLLALFLQYNTLDHPEDPITIEVWGMDEYSCGVKRL</sequence>
<organism evidence="1 2">
    <name type="scientific">Parasponia andersonii</name>
    <name type="common">Sponia andersonii</name>
    <dbReference type="NCBI Taxonomy" id="3476"/>
    <lineage>
        <taxon>Eukaryota</taxon>
        <taxon>Viridiplantae</taxon>
        <taxon>Streptophyta</taxon>
        <taxon>Embryophyta</taxon>
        <taxon>Tracheophyta</taxon>
        <taxon>Spermatophyta</taxon>
        <taxon>Magnoliopsida</taxon>
        <taxon>eudicotyledons</taxon>
        <taxon>Gunneridae</taxon>
        <taxon>Pentapetalae</taxon>
        <taxon>rosids</taxon>
        <taxon>fabids</taxon>
        <taxon>Rosales</taxon>
        <taxon>Cannabaceae</taxon>
        <taxon>Parasponia</taxon>
    </lineage>
</organism>
<accession>A0A2P5ARH2</accession>
<protein>
    <submittedName>
        <fullName evidence="1">Uncharacterized protein</fullName>
    </submittedName>
</protein>
<dbReference type="EMBL" id="JXTB01000476">
    <property type="protein sequence ID" value="PON39071.1"/>
    <property type="molecule type" value="Genomic_DNA"/>
</dbReference>
<evidence type="ECO:0000313" key="1">
    <source>
        <dbReference type="EMBL" id="PON39071.1"/>
    </source>
</evidence>
<reference evidence="2" key="1">
    <citation type="submission" date="2016-06" db="EMBL/GenBank/DDBJ databases">
        <title>Parallel loss of symbiosis genes in relatives of nitrogen-fixing non-legume Parasponia.</title>
        <authorList>
            <person name="Van Velzen R."/>
            <person name="Holmer R."/>
            <person name="Bu F."/>
            <person name="Rutten L."/>
            <person name="Van Zeijl A."/>
            <person name="Liu W."/>
            <person name="Santuari L."/>
            <person name="Cao Q."/>
            <person name="Sharma T."/>
            <person name="Shen D."/>
            <person name="Roswanjaya Y."/>
            <person name="Wardhani T."/>
            <person name="Kalhor M.S."/>
            <person name="Jansen J."/>
            <person name="Van den Hoogen J."/>
            <person name="Gungor B."/>
            <person name="Hartog M."/>
            <person name="Hontelez J."/>
            <person name="Verver J."/>
            <person name="Yang W.-C."/>
            <person name="Schijlen E."/>
            <person name="Repin R."/>
            <person name="Schilthuizen M."/>
            <person name="Schranz E."/>
            <person name="Heidstra R."/>
            <person name="Miyata K."/>
            <person name="Fedorova E."/>
            <person name="Kohlen W."/>
            <person name="Bisseling T."/>
            <person name="Smit S."/>
            <person name="Geurts R."/>
        </authorList>
    </citation>
    <scope>NUCLEOTIDE SEQUENCE [LARGE SCALE GENOMIC DNA]</scope>
    <source>
        <strain evidence="2">cv. WU1-14</strain>
    </source>
</reference>
<dbReference type="AlphaFoldDB" id="A0A2P5ARH2"/>
<evidence type="ECO:0000313" key="2">
    <source>
        <dbReference type="Proteomes" id="UP000237105"/>
    </source>
</evidence>
<keyword evidence="2" id="KW-1185">Reference proteome</keyword>
<name>A0A2P5ARH2_PARAD</name>
<dbReference type="Proteomes" id="UP000237105">
    <property type="component" value="Unassembled WGS sequence"/>
</dbReference>
<proteinExistence type="predicted"/>